<dbReference type="AlphaFoldDB" id="A0A4Q7VJD9"/>
<sequence length="245" mass="27701">MAKCGFESELFRKPTKLRKPVGNNIKMTKELMTIENSLMETISDNGAKDIISEMGELTLDAIIENDTIDQIPIIGTLKSIYKITNSISDHLFIQKLLKFINELGNLSEKEKAEMRSKIDNDKKYQNRIGESLLEIINKIDDSDKPEIIAKIFKSFISGFIELEEFIEFSQIVNRSYLPDLMNLCIFNSGQTLSNEYSGSLLSAGLIQIRQVTSSGEVSLRSLSEQEPYEYILNSKGEKLNAILIS</sequence>
<dbReference type="OrthoDB" id="6398067at2"/>
<evidence type="ECO:0000313" key="2">
    <source>
        <dbReference type="Proteomes" id="UP000293562"/>
    </source>
</evidence>
<evidence type="ECO:0000313" key="1">
    <source>
        <dbReference type="EMBL" id="RZT96272.1"/>
    </source>
</evidence>
<proteinExistence type="predicted"/>
<protein>
    <recommendedName>
        <fullName evidence="3">DUF4393 domain-containing protein</fullName>
    </recommendedName>
</protein>
<comment type="caution">
    <text evidence="1">The sequence shown here is derived from an EMBL/GenBank/DDBJ whole genome shotgun (WGS) entry which is preliminary data.</text>
</comment>
<dbReference type="EMBL" id="SHKN01000001">
    <property type="protein sequence ID" value="RZT96272.1"/>
    <property type="molecule type" value="Genomic_DNA"/>
</dbReference>
<evidence type="ECO:0008006" key="3">
    <source>
        <dbReference type="Google" id="ProtNLM"/>
    </source>
</evidence>
<dbReference type="Proteomes" id="UP000293562">
    <property type="component" value="Unassembled WGS sequence"/>
</dbReference>
<name>A0A4Q7VJD9_9BACT</name>
<keyword evidence="2" id="KW-1185">Reference proteome</keyword>
<accession>A0A4Q7VJD9</accession>
<reference evidence="1 2" key="1">
    <citation type="submission" date="2019-02" db="EMBL/GenBank/DDBJ databases">
        <title>Genomic Encyclopedia of Type Strains, Phase IV (KMG-IV): sequencing the most valuable type-strain genomes for metagenomic binning, comparative biology and taxonomic classification.</title>
        <authorList>
            <person name="Goeker M."/>
        </authorList>
    </citation>
    <scope>NUCLEOTIDE SEQUENCE [LARGE SCALE GENOMIC DNA]</scope>
    <source>
        <strain evidence="1 2">DSM 28825</strain>
    </source>
</reference>
<gene>
    <name evidence="1" type="ORF">EV201_0908</name>
</gene>
<organism evidence="1 2">
    <name type="scientific">Ancylomarina subtilis</name>
    <dbReference type="NCBI Taxonomy" id="1639035"/>
    <lineage>
        <taxon>Bacteria</taxon>
        <taxon>Pseudomonadati</taxon>
        <taxon>Bacteroidota</taxon>
        <taxon>Bacteroidia</taxon>
        <taxon>Marinilabiliales</taxon>
        <taxon>Marinifilaceae</taxon>
        <taxon>Ancylomarina</taxon>
    </lineage>
</organism>